<dbReference type="EMBL" id="CALNXJ010000002">
    <property type="protein sequence ID" value="CAH3034192.1"/>
    <property type="molecule type" value="Genomic_DNA"/>
</dbReference>
<evidence type="ECO:0000256" key="2">
    <source>
        <dbReference type="ARBA" id="ARBA00022475"/>
    </source>
</evidence>
<evidence type="ECO:0000256" key="6">
    <source>
        <dbReference type="ARBA" id="ARBA00023136"/>
    </source>
</evidence>
<evidence type="ECO:0000256" key="4">
    <source>
        <dbReference type="ARBA" id="ARBA00022989"/>
    </source>
</evidence>
<proteinExistence type="predicted"/>
<name>A0AAU9VMH2_9CNID</name>
<dbReference type="InterPro" id="IPR017452">
    <property type="entry name" value="GPCR_Rhodpsn_7TM"/>
</dbReference>
<dbReference type="AlphaFoldDB" id="A0AAU9VMH2"/>
<feature type="domain" description="G-protein coupled receptors family 1 profile" evidence="10">
    <location>
        <begin position="52"/>
        <end position="323"/>
    </location>
</feature>
<evidence type="ECO:0000256" key="5">
    <source>
        <dbReference type="ARBA" id="ARBA00023040"/>
    </source>
</evidence>
<dbReference type="SMART" id="SM01381">
    <property type="entry name" value="7TM_GPCR_Srsx"/>
    <property type="match status" value="1"/>
</dbReference>
<keyword evidence="12" id="KW-1185">Reference proteome</keyword>
<evidence type="ECO:0000256" key="8">
    <source>
        <dbReference type="ARBA" id="ARBA00023224"/>
    </source>
</evidence>
<keyword evidence="6 9" id="KW-0472">Membrane</keyword>
<feature type="transmembrane region" description="Helical" evidence="9">
    <location>
        <begin position="115"/>
        <end position="139"/>
    </location>
</feature>
<feature type="transmembrane region" description="Helical" evidence="9">
    <location>
        <begin position="36"/>
        <end position="61"/>
    </location>
</feature>
<evidence type="ECO:0000256" key="7">
    <source>
        <dbReference type="ARBA" id="ARBA00023170"/>
    </source>
</evidence>
<dbReference type="InterPro" id="IPR000276">
    <property type="entry name" value="GPCR_Rhodpsn"/>
</dbReference>
<dbReference type="SUPFAM" id="SSF81321">
    <property type="entry name" value="Family A G protein-coupled receptor-like"/>
    <property type="match status" value="1"/>
</dbReference>
<feature type="transmembrane region" description="Helical" evidence="9">
    <location>
        <begin position="159"/>
        <end position="177"/>
    </location>
</feature>
<sequence>MDNLQQLQNHVTAENSSKTIARNELAPHSPWGPMTIIIASFLVMVICLATVGNLVVCRLVWVCRRMQIPSLYFVASMSFSDFLTGLLVLPLSLGYHISYQNTGRWTFGNFTCDLYLFLNFILCSASIYNLCVVSGDRYLAVTSPLNYLSRMNESRVKQIIGVSWFCALLLAGFVTYGTHASKENGVNCSIWGLRYEYSVFVLVIAYILPVFFLVFVNMKVFLIAHAHMTRIHVQEISLAPVSTFTENALSQEGAPKKTSQRTRLKREIKIFKTFLIVTCTFLISWTPFVVILLTDSISPVPDLIRHSSIILLYCNSALNPFIYGFFNSEIRKALSETFNCKCILPFER</sequence>
<accession>A0AAU9VMH2</accession>
<feature type="transmembrane region" description="Helical" evidence="9">
    <location>
        <begin position="306"/>
        <end position="326"/>
    </location>
</feature>
<dbReference type="PANTHER" id="PTHR24248">
    <property type="entry name" value="ADRENERGIC RECEPTOR-RELATED G-PROTEIN COUPLED RECEPTOR"/>
    <property type="match status" value="1"/>
</dbReference>
<comment type="caution">
    <text evidence="11">The sequence shown here is derived from an EMBL/GenBank/DDBJ whole genome shotgun (WGS) entry which is preliminary data.</text>
</comment>
<feature type="transmembrane region" description="Helical" evidence="9">
    <location>
        <begin position="73"/>
        <end position="95"/>
    </location>
</feature>
<keyword evidence="2" id="KW-1003">Cell membrane</keyword>
<feature type="transmembrane region" description="Helical" evidence="9">
    <location>
        <begin position="270"/>
        <end position="294"/>
    </location>
</feature>
<protein>
    <recommendedName>
        <fullName evidence="10">G-protein coupled receptors family 1 profile domain-containing protein</fullName>
    </recommendedName>
</protein>
<keyword evidence="3 9" id="KW-0812">Transmembrane</keyword>
<dbReference type="PRINTS" id="PR00237">
    <property type="entry name" value="GPCRRHODOPSN"/>
</dbReference>
<evidence type="ECO:0000256" key="3">
    <source>
        <dbReference type="ARBA" id="ARBA00022692"/>
    </source>
</evidence>
<evidence type="ECO:0000256" key="1">
    <source>
        <dbReference type="ARBA" id="ARBA00004651"/>
    </source>
</evidence>
<keyword evidence="5" id="KW-0297">G-protein coupled receptor</keyword>
<feature type="transmembrane region" description="Helical" evidence="9">
    <location>
        <begin position="197"/>
        <end position="222"/>
    </location>
</feature>
<dbReference type="Gene3D" id="1.20.1070.10">
    <property type="entry name" value="Rhodopsin 7-helix transmembrane proteins"/>
    <property type="match status" value="1"/>
</dbReference>
<comment type="subcellular location">
    <subcellularLocation>
        <location evidence="1">Cell membrane</location>
        <topology evidence="1">Multi-pass membrane protein</topology>
    </subcellularLocation>
</comment>
<evidence type="ECO:0000256" key="9">
    <source>
        <dbReference type="SAM" id="Phobius"/>
    </source>
</evidence>
<gene>
    <name evidence="11" type="ORF">PMEA_00010523</name>
</gene>
<evidence type="ECO:0000259" key="10">
    <source>
        <dbReference type="PROSITE" id="PS50262"/>
    </source>
</evidence>
<dbReference type="Pfam" id="PF00001">
    <property type="entry name" value="7tm_1"/>
    <property type="match status" value="1"/>
</dbReference>
<reference evidence="11 12" key="1">
    <citation type="submission" date="2022-05" db="EMBL/GenBank/DDBJ databases">
        <authorList>
            <consortium name="Genoscope - CEA"/>
            <person name="William W."/>
        </authorList>
    </citation>
    <scope>NUCLEOTIDE SEQUENCE [LARGE SCALE GENOMIC DNA]</scope>
</reference>
<dbReference type="GO" id="GO:0005886">
    <property type="term" value="C:plasma membrane"/>
    <property type="evidence" value="ECO:0007669"/>
    <property type="project" value="UniProtKB-SubCell"/>
</dbReference>
<dbReference type="CDD" id="cd14967">
    <property type="entry name" value="7tmA_amine_R-like"/>
    <property type="match status" value="1"/>
</dbReference>
<keyword evidence="8" id="KW-0807">Transducer</keyword>
<dbReference type="Proteomes" id="UP001159428">
    <property type="component" value="Unassembled WGS sequence"/>
</dbReference>
<keyword evidence="4 9" id="KW-1133">Transmembrane helix</keyword>
<evidence type="ECO:0000313" key="11">
    <source>
        <dbReference type="EMBL" id="CAH3034192.1"/>
    </source>
</evidence>
<dbReference type="PROSITE" id="PS50262">
    <property type="entry name" value="G_PROTEIN_RECEP_F1_2"/>
    <property type="match status" value="1"/>
</dbReference>
<evidence type="ECO:0000313" key="12">
    <source>
        <dbReference type="Proteomes" id="UP001159428"/>
    </source>
</evidence>
<dbReference type="GO" id="GO:0004930">
    <property type="term" value="F:G protein-coupled receptor activity"/>
    <property type="evidence" value="ECO:0007669"/>
    <property type="project" value="UniProtKB-KW"/>
</dbReference>
<organism evidence="11 12">
    <name type="scientific">Pocillopora meandrina</name>
    <dbReference type="NCBI Taxonomy" id="46732"/>
    <lineage>
        <taxon>Eukaryota</taxon>
        <taxon>Metazoa</taxon>
        <taxon>Cnidaria</taxon>
        <taxon>Anthozoa</taxon>
        <taxon>Hexacorallia</taxon>
        <taxon>Scleractinia</taxon>
        <taxon>Astrocoeniina</taxon>
        <taxon>Pocilloporidae</taxon>
        <taxon>Pocillopora</taxon>
    </lineage>
</organism>
<keyword evidence="7" id="KW-0675">Receptor</keyword>